<dbReference type="Pfam" id="PF08448">
    <property type="entry name" value="PAS_4"/>
    <property type="match status" value="1"/>
</dbReference>
<evidence type="ECO:0000313" key="12">
    <source>
        <dbReference type="Proteomes" id="UP001163624"/>
    </source>
</evidence>
<keyword evidence="6" id="KW-0238">DNA-binding</keyword>
<dbReference type="Gene3D" id="3.30.450.20">
    <property type="entry name" value="PAS domain"/>
    <property type="match status" value="1"/>
</dbReference>
<dbReference type="CDD" id="cd06170">
    <property type="entry name" value="LuxR_C_like"/>
    <property type="match status" value="1"/>
</dbReference>
<keyword evidence="3" id="KW-0597">Phosphoprotein</keyword>
<dbReference type="Gene3D" id="3.40.50.2300">
    <property type="match status" value="1"/>
</dbReference>
<dbReference type="SUPFAM" id="SSF52172">
    <property type="entry name" value="CheY-like"/>
    <property type="match status" value="1"/>
</dbReference>
<dbReference type="InterPro" id="IPR000792">
    <property type="entry name" value="Tscrpt_reg_LuxR_C"/>
</dbReference>
<evidence type="ECO:0000259" key="8">
    <source>
        <dbReference type="PROSITE" id="PS50043"/>
    </source>
</evidence>
<dbReference type="InterPro" id="IPR058245">
    <property type="entry name" value="NreC/VraR/RcsB-like_REC"/>
</dbReference>
<evidence type="ECO:0000259" key="10">
    <source>
        <dbReference type="PROSITE" id="PS50110"/>
    </source>
</evidence>
<evidence type="ECO:0000259" key="9">
    <source>
        <dbReference type="PROSITE" id="PS50109"/>
    </source>
</evidence>
<reference evidence="11" key="1">
    <citation type="submission" date="2022-11" db="EMBL/GenBank/DDBJ databases">
        <title>Pseudomonas triclosanedens sp. nov., a triclosan degrader isolated from activated sludge.</title>
        <authorList>
            <person name="Yin Y."/>
            <person name="Lu Z."/>
        </authorList>
    </citation>
    <scope>NUCLEOTIDE SEQUENCE</scope>
    <source>
        <strain evidence="11">ZM23</strain>
    </source>
</reference>
<dbReference type="InterPro" id="IPR003594">
    <property type="entry name" value="HATPase_dom"/>
</dbReference>
<comment type="caution">
    <text evidence="7">Lacks conserved residue(s) required for the propagation of feature annotation.</text>
</comment>
<protein>
    <recommendedName>
        <fullName evidence="2">histidine kinase</fullName>
        <ecNumber evidence="2">2.7.13.3</ecNumber>
    </recommendedName>
</protein>
<keyword evidence="4" id="KW-0808">Transferase</keyword>
<name>A0ABY6ZQ28_9PSED</name>
<dbReference type="SUPFAM" id="SSF55874">
    <property type="entry name" value="ATPase domain of HSP90 chaperone/DNA topoisomerase II/histidine kinase"/>
    <property type="match status" value="1"/>
</dbReference>
<evidence type="ECO:0000256" key="2">
    <source>
        <dbReference type="ARBA" id="ARBA00012438"/>
    </source>
</evidence>
<dbReference type="PANTHER" id="PTHR43047">
    <property type="entry name" value="TWO-COMPONENT HISTIDINE PROTEIN KINASE"/>
    <property type="match status" value="1"/>
</dbReference>
<evidence type="ECO:0000256" key="4">
    <source>
        <dbReference type="ARBA" id="ARBA00022679"/>
    </source>
</evidence>
<dbReference type="SMART" id="SM00448">
    <property type="entry name" value="REC"/>
    <property type="match status" value="1"/>
</dbReference>
<dbReference type="InterPro" id="IPR011006">
    <property type="entry name" value="CheY-like_superfamily"/>
</dbReference>
<dbReference type="PRINTS" id="PR00038">
    <property type="entry name" value="HTHLUXR"/>
</dbReference>
<keyword evidence="5" id="KW-0418">Kinase</keyword>
<organism evidence="11 12">
    <name type="scientific">Pseudomonas triclosanedens</name>
    <dbReference type="NCBI Taxonomy" id="2961893"/>
    <lineage>
        <taxon>Bacteria</taxon>
        <taxon>Pseudomonadati</taxon>
        <taxon>Pseudomonadota</taxon>
        <taxon>Gammaproteobacteria</taxon>
        <taxon>Pseudomonadales</taxon>
        <taxon>Pseudomonadaceae</taxon>
        <taxon>Pseudomonas</taxon>
    </lineage>
</organism>
<dbReference type="SMART" id="SM00421">
    <property type="entry name" value="HTH_LUXR"/>
    <property type="match status" value="1"/>
</dbReference>
<sequence>MSSVMIVDEHPIARHALRLLLEAEGLTVVAECGNGTEALELARRLRPTLMVLELAIPGLGGLETIQRVVRQASGVKVLVVTGQSSEYFAARSHEAGALGFISKQTDLQQVGVAVRALLNGHTYFPRDSVLALPNISPDQVESNPLKALSTRELTVLQMLAKGMANNTIGEQLLLSEKTISTYKARVMQKLRAGSMLELLDIARRHGLIDATPFSSEIAAPQLPDSETQRELLLLREVIDALPHAVCFRDIEGRLVTCNKQYLVQHSLTLELAVGRRIDETGELPPKQGQYAHDLLLAAMKKGEPYTLEVKISLPAGERLVRHWGKPYRDSGGNLLGLICGNVDITDLDRNLVDLRSTSNRREISVQAKEQFMQWIIDEMSSPLNRIAAMLDLSISPAEDVNKNEALDVARHATKGLQDMLGKFRDYLRLEAGKQPLSPWALNVEELTRKLVDEFRQAVAERGLTMKLDTHAALHPDVWLDPNVFSNIARAVLNNALKYTDQGNIEVSLLCLGTGQGLVQVELRVRDTGIGMDADMQSRIFEIFNHRFDDLNIRRGSNGIDLALCKLLVEQMDGKIQLTSSPGEGTSISVTLMLPAANR</sequence>
<keyword evidence="12" id="KW-1185">Reference proteome</keyword>
<dbReference type="Proteomes" id="UP001163624">
    <property type="component" value="Chromosome"/>
</dbReference>
<dbReference type="EC" id="2.7.13.3" evidence="2"/>
<dbReference type="InterPro" id="IPR001789">
    <property type="entry name" value="Sig_transdc_resp-reg_receiver"/>
</dbReference>
<feature type="domain" description="HTH luxR-type" evidence="8">
    <location>
        <begin position="141"/>
        <end position="206"/>
    </location>
</feature>
<dbReference type="Pfam" id="PF02518">
    <property type="entry name" value="HATPase_c"/>
    <property type="match status" value="1"/>
</dbReference>
<dbReference type="PANTHER" id="PTHR43047:SF62">
    <property type="entry name" value="SENSOR HISTIDINE KINASE DPIB"/>
    <property type="match status" value="1"/>
</dbReference>
<dbReference type="InterPro" id="IPR004358">
    <property type="entry name" value="Sig_transdc_His_kin-like_C"/>
</dbReference>
<evidence type="ECO:0000256" key="7">
    <source>
        <dbReference type="PROSITE-ProRule" id="PRU00169"/>
    </source>
</evidence>
<dbReference type="InterPro" id="IPR013656">
    <property type="entry name" value="PAS_4"/>
</dbReference>
<dbReference type="EMBL" id="CP113432">
    <property type="protein sequence ID" value="WAI47014.1"/>
    <property type="molecule type" value="Genomic_DNA"/>
</dbReference>
<dbReference type="SUPFAM" id="SSF55785">
    <property type="entry name" value="PYP-like sensor domain (PAS domain)"/>
    <property type="match status" value="1"/>
</dbReference>
<evidence type="ECO:0000256" key="5">
    <source>
        <dbReference type="ARBA" id="ARBA00022777"/>
    </source>
</evidence>
<evidence type="ECO:0000256" key="6">
    <source>
        <dbReference type="ARBA" id="ARBA00023125"/>
    </source>
</evidence>
<evidence type="ECO:0000256" key="3">
    <source>
        <dbReference type="ARBA" id="ARBA00022553"/>
    </source>
</evidence>
<dbReference type="InterPro" id="IPR036097">
    <property type="entry name" value="HisK_dim/P_sf"/>
</dbReference>
<dbReference type="Pfam" id="PF00072">
    <property type="entry name" value="Response_reg"/>
    <property type="match status" value="1"/>
</dbReference>
<dbReference type="SUPFAM" id="SSF47384">
    <property type="entry name" value="Homodimeric domain of signal transducing histidine kinase"/>
    <property type="match status" value="1"/>
</dbReference>
<dbReference type="RefSeq" id="WP_254476438.1">
    <property type="nucleotide sequence ID" value="NZ_CP113432.1"/>
</dbReference>
<dbReference type="PROSITE" id="PS50043">
    <property type="entry name" value="HTH_LUXR_2"/>
    <property type="match status" value="1"/>
</dbReference>
<dbReference type="InterPro" id="IPR016032">
    <property type="entry name" value="Sig_transdc_resp-reg_C-effctor"/>
</dbReference>
<dbReference type="PRINTS" id="PR00344">
    <property type="entry name" value="BCTRLSENSOR"/>
</dbReference>
<dbReference type="InterPro" id="IPR036890">
    <property type="entry name" value="HATPase_C_sf"/>
</dbReference>
<comment type="catalytic activity">
    <reaction evidence="1">
        <text>ATP + protein L-histidine = ADP + protein N-phospho-L-histidine.</text>
        <dbReference type="EC" id="2.7.13.3"/>
    </reaction>
</comment>
<dbReference type="SUPFAM" id="SSF46894">
    <property type="entry name" value="C-terminal effector domain of the bipartite response regulators"/>
    <property type="match status" value="1"/>
</dbReference>
<dbReference type="InterPro" id="IPR035965">
    <property type="entry name" value="PAS-like_dom_sf"/>
</dbReference>
<dbReference type="PROSITE" id="PS50109">
    <property type="entry name" value="HIS_KIN"/>
    <property type="match status" value="1"/>
</dbReference>
<accession>A0ABY6ZQ28</accession>
<dbReference type="Gene3D" id="3.30.565.10">
    <property type="entry name" value="Histidine kinase-like ATPase, C-terminal domain"/>
    <property type="match status" value="1"/>
</dbReference>
<dbReference type="PROSITE" id="PS00622">
    <property type="entry name" value="HTH_LUXR_1"/>
    <property type="match status" value="1"/>
</dbReference>
<dbReference type="PROSITE" id="PS50110">
    <property type="entry name" value="RESPONSE_REGULATORY"/>
    <property type="match status" value="1"/>
</dbReference>
<proteinExistence type="predicted"/>
<gene>
    <name evidence="11" type="ORF">OU419_14615</name>
</gene>
<feature type="domain" description="Histidine kinase" evidence="9">
    <location>
        <begin position="374"/>
        <end position="595"/>
    </location>
</feature>
<dbReference type="CDD" id="cd17535">
    <property type="entry name" value="REC_NarL-like"/>
    <property type="match status" value="1"/>
</dbReference>
<dbReference type="InterPro" id="IPR005467">
    <property type="entry name" value="His_kinase_dom"/>
</dbReference>
<evidence type="ECO:0000256" key="1">
    <source>
        <dbReference type="ARBA" id="ARBA00000085"/>
    </source>
</evidence>
<dbReference type="Pfam" id="PF00196">
    <property type="entry name" value="GerE"/>
    <property type="match status" value="1"/>
</dbReference>
<feature type="domain" description="Response regulatory" evidence="10">
    <location>
        <begin position="3"/>
        <end position="118"/>
    </location>
</feature>
<dbReference type="SMART" id="SM00387">
    <property type="entry name" value="HATPase_c"/>
    <property type="match status" value="1"/>
</dbReference>
<evidence type="ECO:0000313" key="11">
    <source>
        <dbReference type="EMBL" id="WAI47014.1"/>
    </source>
</evidence>